<comment type="caution">
    <text evidence="2">The sequence shown here is derived from an EMBL/GenBank/DDBJ whole genome shotgun (WGS) entry which is preliminary data.</text>
</comment>
<evidence type="ECO:0000256" key="1">
    <source>
        <dbReference type="SAM" id="SignalP"/>
    </source>
</evidence>
<keyword evidence="1" id="KW-0732">Signal</keyword>
<dbReference type="PANTHER" id="PTHR35271">
    <property type="entry name" value="ABC TRANSPORTER, SUBSTRATE-BINDING LIPOPROTEIN-RELATED"/>
    <property type="match status" value="1"/>
</dbReference>
<reference evidence="2 3" key="1">
    <citation type="submission" date="2018-09" db="EMBL/GenBank/DDBJ databases">
        <title>Metagenome Assembled Genomes from an Advanced Water Purification Facility.</title>
        <authorList>
            <person name="Stamps B.W."/>
            <person name="Spear J.R."/>
        </authorList>
    </citation>
    <scope>NUCLEOTIDE SEQUENCE [LARGE SCALE GENOMIC DNA]</scope>
    <source>
        <strain evidence="2">Bin_63_2</strain>
    </source>
</reference>
<dbReference type="InterPro" id="IPR007487">
    <property type="entry name" value="ABC_transpt-TYRBP-like"/>
</dbReference>
<gene>
    <name evidence="2" type="ORF">E6Q11_02090</name>
</gene>
<protein>
    <recommendedName>
        <fullName evidence="4">ABC transporter substrate-binding protein</fullName>
    </recommendedName>
</protein>
<sequence>MLRIILLLTTFISGAAFRVEATTSQFRVYLIHSYLPGLWSEQAYKGLTQGLKFHNISNYEIKQYDYNYVLQRKEKNIHLAKIKDEIKKFSPNVIIVFDDEASEDFIPSLNALNIPIVASGINKDIENQSWFMKDGDPNRNFTAILERYPFEGPLKLLKKIRPSINKISILTTKNDSSDIIASQLLAKFKEYGNQYSDIKLGEVIQSKDWEVWKKAIKSKKGNNEAFWILVPWDVYQNGKEVSIKDIGTFYQRESKIPELGIVNASQLLGMLLCFSVNSEDLAFEAISTAITANNEGKKLRDIPFKKVKSVRVVINKERADQLKYTIPNEMLDFAKLEKKIPLEYLR</sequence>
<dbReference type="Gene3D" id="3.40.50.2300">
    <property type="match status" value="2"/>
</dbReference>
<evidence type="ECO:0000313" key="3">
    <source>
        <dbReference type="Proteomes" id="UP000321026"/>
    </source>
</evidence>
<name>A0A5C7J8H4_9BACT</name>
<dbReference type="EMBL" id="SSDS01000035">
    <property type="protein sequence ID" value="TXG77880.1"/>
    <property type="molecule type" value="Genomic_DNA"/>
</dbReference>
<dbReference type="Pfam" id="PF04392">
    <property type="entry name" value="ABC_sub_bind"/>
    <property type="match status" value="1"/>
</dbReference>
<dbReference type="AlphaFoldDB" id="A0A5C7J8H4"/>
<evidence type="ECO:0008006" key="4">
    <source>
        <dbReference type="Google" id="ProtNLM"/>
    </source>
</evidence>
<proteinExistence type="predicted"/>
<feature type="signal peptide" evidence="1">
    <location>
        <begin position="1"/>
        <end position="21"/>
    </location>
</feature>
<accession>A0A5C7J8H4</accession>
<organism evidence="2 3">
    <name type="scientific">Candidatus Dojkabacteria bacterium</name>
    <dbReference type="NCBI Taxonomy" id="2099670"/>
    <lineage>
        <taxon>Bacteria</taxon>
        <taxon>Candidatus Dojkabacteria</taxon>
    </lineage>
</organism>
<feature type="chain" id="PRO_5022881363" description="ABC transporter substrate-binding protein" evidence="1">
    <location>
        <begin position="22"/>
        <end position="346"/>
    </location>
</feature>
<evidence type="ECO:0000313" key="2">
    <source>
        <dbReference type="EMBL" id="TXG77880.1"/>
    </source>
</evidence>
<dbReference type="PANTHER" id="PTHR35271:SF1">
    <property type="entry name" value="ABC TRANSPORTER, SUBSTRATE-BINDING LIPOPROTEIN"/>
    <property type="match status" value="1"/>
</dbReference>
<dbReference type="Proteomes" id="UP000321026">
    <property type="component" value="Unassembled WGS sequence"/>
</dbReference>